<feature type="region of interest" description="Disordered" evidence="1">
    <location>
        <begin position="156"/>
        <end position="180"/>
    </location>
</feature>
<organism evidence="2 3">
    <name type="scientific">Steinernema hermaphroditum</name>
    <dbReference type="NCBI Taxonomy" id="289476"/>
    <lineage>
        <taxon>Eukaryota</taxon>
        <taxon>Metazoa</taxon>
        <taxon>Ecdysozoa</taxon>
        <taxon>Nematoda</taxon>
        <taxon>Chromadorea</taxon>
        <taxon>Rhabditida</taxon>
        <taxon>Tylenchina</taxon>
        <taxon>Panagrolaimomorpha</taxon>
        <taxon>Strongyloidoidea</taxon>
        <taxon>Steinernematidae</taxon>
        <taxon>Steinernema</taxon>
    </lineage>
</organism>
<evidence type="ECO:0000313" key="2">
    <source>
        <dbReference type="EMBL" id="KAK0426401.1"/>
    </source>
</evidence>
<dbReference type="Proteomes" id="UP001175271">
    <property type="component" value="Unassembled WGS sequence"/>
</dbReference>
<evidence type="ECO:0000313" key="3">
    <source>
        <dbReference type="Proteomes" id="UP001175271"/>
    </source>
</evidence>
<comment type="caution">
    <text evidence="2">The sequence shown here is derived from an EMBL/GenBank/DDBJ whole genome shotgun (WGS) entry which is preliminary data.</text>
</comment>
<evidence type="ECO:0000256" key="1">
    <source>
        <dbReference type="SAM" id="MobiDB-lite"/>
    </source>
</evidence>
<dbReference type="AlphaFoldDB" id="A0AA39IMN6"/>
<reference evidence="2" key="1">
    <citation type="submission" date="2023-06" db="EMBL/GenBank/DDBJ databases">
        <title>Genomic analysis of the entomopathogenic nematode Steinernema hermaphroditum.</title>
        <authorList>
            <person name="Schwarz E.M."/>
            <person name="Heppert J.K."/>
            <person name="Baniya A."/>
            <person name="Schwartz H.T."/>
            <person name="Tan C.-H."/>
            <person name="Antoshechkin I."/>
            <person name="Sternberg P.W."/>
            <person name="Goodrich-Blair H."/>
            <person name="Dillman A.R."/>
        </authorList>
    </citation>
    <scope>NUCLEOTIDE SEQUENCE</scope>
    <source>
        <strain evidence="2">PS9179</strain>
        <tissue evidence="2">Whole animal</tissue>
    </source>
</reference>
<keyword evidence="3" id="KW-1185">Reference proteome</keyword>
<sequence length="180" mass="20173">MFILPQSDRPFAKGPRALFPKTKCAYGIHPSPIITQPEELITNYPPGVRGVGRLEAAVEGGLHRRRRPDLLWGYLLLRGYAHARREAEALQWQDELEVHERVRPFHGCTQDSCKRLAGGAEGRLRGVSSRRVQSVLVALKGKERNDFTTIRRRPKLGSVKSGPNAFGIRKRTSLEEGGDV</sequence>
<protein>
    <submittedName>
        <fullName evidence="2">Uncharacterized protein</fullName>
    </submittedName>
</protein>
<dbReference type="EMBL" id="JAUCMV010000001">
    <property type="protein sequence ID" value="KAK0426401.1"/>
    <property type="molecule type" value="Genomic_DNA"/>
</dbReference>
<accession>A0AA39IMN6</accession>
<name>A0AA39IMN6_9BILA</name>
<proteinExistence type="predicted"/>
<gene>
    <name evidence="2" type="ORF">QR680_009690</name>
</gene>